<evidence type="ECO:0000256" key="4">
    <source>
        <dbReference type="ARBA" id="ARBA00011738"/>
    </source>
</evidence>
<keyword evidence="11 15" id="KW-0819">tRNA processing</keyword>
<evidence type="ECO:0000256" key="12">
    <source>
        <dbReference type="ARBA" id="ARBA00029736"/>
    </source>
</evidence>
<evidence type="ECO:0000256" key="9">
    <source>
        <dbReference type="ARBA" id="ARBA00022679"/>
    </source>
</evidence>
<feature type="domain" description="tRNA methyltransferase TRMD/TRM10-type" evidence="18">
    <location>
        <begin position="6"/>
        <end position="229"/>
    </location>
</feature>
<dbReference type="AlphaFoldDB" id="A0A0B3Y3P4"/>
<keyword evidence="10 15" id="KW-0949">S-adenosyl-L-methionine</keyword>
<comment type="function">
    <text evidence="1 15 17">Specifically methylates guanosine-37 in various tRNAs.</text>
</comment>
<dbReference type="InterPro" id="IPR016009">
    <property type="entry name" value="tRNA_MeTrfase_TRMD/TRM10"/>
</dbReference>
<sequence>MTPEKWFGVVSLFPDMFAPFTQQGVIGRAVKSGTLSVDTFNPRDFTHDRHRTVDDRPYGGGPGMLMMVKPLTDAIQAAKKVGGEKSKVIYLSPQGKPLDQAGVQRLANIDRTILICGRYEGIDERVIESHVDEEVSIGDYVLSGGELPAMVLMDAVARLVPGVLGHKASAVEDSFTDGLLDCPHYTRPEILDGQKVPDVLLSGDHEKIRQWRLMQSLGRTWQRRPELLNHLALTEEQQRLLELFQAQLQQDDS</sequence>
<dbReference type="Pfam" id="PF01746">
    <property type="entry name" value="tRNA_m1G_MT"/>
    <property type="match status" value="1"/>
</dbReference>
<comment type="similarity">
    <text evidence="3 15 17">Belongs to the RNA methyltransferase TrmD family.</text>
</comment>
<comment type="catalytic activity">
    <reaction evidence="14 15 17">
        <text>guanosine(37) in tRNA + S-adenosyl-L-methionine = N(1)-methylguanosine(37) in tRNA + S-adenosyl-L-homocysteine + H(+)</text>
        <dbReference type="Rhea" id="RHEA:36899"/>
        <dbReference type="Rhea" id="RHEA-COMP:10145"/>
        <dbReference type="Rhea" id="RHEA-COMP:10147"/>
        <dbReference type="ChEBI" id="CHEBI:15378"/>
        <dbReference type="ChEBI" id="CHEBI:57856"/>
        <dbReference type="ChEBI" id="CHEBI:59789"/>
        <dbReference type="ChEBI" id="CHEBI:73542"/>
        <dbReference type="ChEBI" id="CHEBI:74269"/>
        <dbReference type="EC" id="2.1.1.228"/>
    </reaction>
</comment>
<evidence type="ECO:0000256" key="11">
    <source>
        <dbReference type="ARBA" id="ARBA00022694"/>
    </source>
</evidence>
<dbReference type="NCBIfam" id="NF000648">
    <property type="entry name" value="PRK00026.1"/>
    <property type="match status" value="1"/>
</dbReference>
<dbReference type="EMBL" id="JWLW01000004">
    <property type="protein sequence ID" value="KHT56736.1"/>
    <property type="molecule type" value="Genomic_DNA"/>
</dbReference>
<evidence type="ECO:0000256" key="5">
    <source>
        <dbReference type="ARBA" id="ARBA00012807"/>
    </source>
</evidence>
<organism evidence="19 20">
    <name type="scientific">Alteromonas marina</name>
    <dbReference type="NCBI Taxonomy" id="203795"/>
    <lineage>
        <taxon>Bacteria</taxon>
        <taxon>Pseudomonadati</taxon>
        <taxon>Pseudomonadota</taxon>
        <taxon>Gammaproteobacteria</taxon>
        <taxon>Alteromonadales</taxon>
        <taxon>Alteromonadaceae</taxon>
        <taxon>Alteromonas/Salinimonas group</taxon>
        <taxon>Alteromonas</taxon>
    </lineage>
</organism>
<comment type="subunit">
    <text evidence="4 15 17">Homodimer.</text>
</comment>
<dbReference type="GO" id="GO:0005829">
    <property type="term" value="C:cytosol"/>
    <property type="evidence" value="ECO:0007669"/>
    <property type="project" value="TreeGrafter"/>
</dbReference>
<evidence type="ECO:0000256" key="13">
    <source>
        <dbReference type="ARBA" id="ARBA00033392"/>
    </source>
</evidence>
<dbReference type="CDD" id="cd18080">
    <property type="entry name" value="TrmD-like"/>
    <property type="match status" value="1"/>
</dbReference>
<evidence type="ECO:0000256" key="3">
    <source>
        <dbReference type="ARBA" id="ARBA00007630"/>
    </source>
</evidence>
<name>A0A0B3Y3P4_9ALTE</name>
<feature type="binding site" evidence="15 16">
    <location>
        <position position="117"/>
    </location>
    <ligand>
        <name>S-adenosyl-L-methionine</name>
        <dbReference type="ChEBI" id="CHEBI:59789"/>
    </ligand>
</feature>
<dbReference type="EC" id="2.1.1.228" evidence="5 15"/>
<keyword evidence="20" id="KW-1185">Reference proteome</keyword>
<evidence type="ECO:0000313" key="20">
    <source>
        <dbReference type="Proteomes" id="UP000031197"/>
    </source>
</evidence>
<dbReference type="PANTHER" id="PTHR46417">
    <property type="entry name" value="TRNA (GUANINE-N(1)-)-METHYLTRANSFERASE"/>
    <property type="match status" value="1"/>
</dbReference>
<evidence type="ECO:0000256" key="6">
    <source>
        <dbReference type="ARBA" id="ARBA00014679"/>
    </source>
</evidence>
<evidence type="ECO:0000256" key="2">
    <source>
        <dbReference type="ARBA" id="ARBA00004496"/>
    </source>
</evidence>
<dbReference type="NCBIfam" id="TIGR00088">
    <property type="entry name" value="trmD"/>
    <property type="match status" value="1"/>
</dbReference>
<keyword evidence="9 15" id="KW-0808">Transferase</keyword>
<evidence type="ECO:0000313" key="19">
    <source>
        <dbReference type="EMBL" id="KHT56736.1"/>
    </source>
</evidence>
<dbReference type="InterPro" id="IPR029028">
    <property type="entry name" value="Alpha/beta_knot_MTases"/>
</dbReference>
<evidence type="ECO:0000256" key="14">
    <source>
        <dbReference type="ARBA" id="ARBA00047783"/>
    </source>
</evidence>
<proteinExistence type="inferred from homology"/>
<dbReference type="PANTHER" id="PTHR46417:SF1">
    <property type="entry name" value="TRNA (GUANINE-N(1)-)-METHYLTRANSFERASE"/>
    <property type="match status" value="1"/>
</dbReference>
<keyword evidence="8 15" id="KW-0489">Methyltransferase</keyword>
<dbReference type="FunFam" id="1.10.1270.20:FF:000001">
    <property type="entry name" value="tRNA (guanine-N(1)-)-methyltransferase"/>
    <property type="match status" value="1"/>
</dbReference>
<dbReference type="InterPro" id="IPR029026">
    <property type="entry name" value="tRNA_m1G_MTases_N"/>
</dbReference>
<dbReference type="HAMAP" id="MF_00605">
    <property type="entry name" value="TrmD"/>
    <property type="match status" value="1"/>
</dbReference>
<feature type="binding site" evidence="15 16">
    <location>
        <begin position="137"/>
        <end position="142"/>
    </location>
    <ligand>
        <name>S-adenosyl-L-methionine</name>
        <dbReference type="ChEBI" id="CHEBI:59789"/>
    </ligand>
</feature>
<dbReference type="GO" id="GO:0002939">
    <property type="term" value="P:tRNA N1-guanine methylation"/>
    <property type="evidence" value="ECO:0007669"/>
    <property type="project" value="TreeGrafter"/>
</dbReference>
<dbReference type="Proteomes" id="UP000031197">
    <property type="component" value="Unassembled WGS sequence"/>
</dbReference>
<comment type="caution">
    <text evidence="19">The sequence shown here is derived from an EMBL/GenBank/DDBJ whole genome shotgun (WGS) entry which is preliminary data.</text>
</comment>
<dbReference type="RefSeq" id="WP_014948834.1">
    <property type="nucleotide sequence ID" value="NZ_JWLW01000004.1"/>
</dbReference>
<dbReference type="PIRSF" id="PIRSF000386">
    <property type="entry name" value="tRNA_mtase"/>
    <property type="match status" value="1"/>
</dbReference>
<dbReference type="Gene3D" id="3.40.1280.10">
    <property type="match status" value="1"/>
</dbReference>
<evidence type="ECO:0000256" key="8">
    <source>
        <dbReference type="ARBA" id="ARBA00022603"/>
    </source>
</evidence>
<accession>A0A0B3Y3P4</accession>
<protein>
    <recommendedName>
        <fullName evidence="6 15">tRNA (guanine-N(1)-)-methyltransferase</fullName>
        <ecNumber evidence="5 15">2.1.1.228</ecNumber>
    </recommendedName>
    <alternativeName>
        <fullName evidence="12 15">M1G-methyltransferase</fullName>
    </alternativeName>
    <alternativeName>
        <fullName evidence="13 15">tRNA [GM37] methyltransferase</fullName>
    </alternativeName>
</protein>
<dbReference type="FunFam" id="3.40.1280.10:FF:000001">
    <property type="entry name" value="tRNA (guanine-N(1)-)-methyltransferase"/>
    <property type="match status" value="1"/>
</dbReference>
<evidence type="ECO:0000256" key="10">
    <source>
        <dbReference type="ARBA" id="ARBA00022691"/>
    </source>
</evidence>
<dbReference type="Gene3D" id="1.10.1270.20">
    <property type="entry name" value="tRNA(m1g37)methyltransferase, domain 2"/>
    <property type="match status" value="1"/>
</dbReference>
<evidence type="ECO:0000256" key="15">
    <source>
        <dbReference type="HAMAP-Rule" id="MF_00605"/>
    </source>
</evidence>
<dbReference type="GO" id="GO:0052906">
    <property type="term" value="F:tRNA (guanine(37)-N1)-methyltransferase activity"/>
    <property type="evidence" value="ECO:0007669"/>
    <property type="project" value="UniProtKB-UniRule"/>
</dbReference>
<evidence type="ECO:0000256" key="17">
    <source>
        <dbReference type="RuleBase" id="RU003464"/>
    </source>
</evidence>
<dbReference type="GeneID" id="56266409"/>
<comment type="subcellular location">
    <subcellularLocation>
        <location evidence="2 15 17">Cytoplasm</location>
    </subcellularLocation>
</comment>
<evidence type="ECO:0000256" key="16">
    <source>
        <dbReference type="PIRSR" id="PIRSR000386-1"/>
    </source>
</evidence>
<evidence type="ECO:0000256" key="7">
    <source>
        <dbReference type="ARBA" id="ARBA00022490"/>
    </source>
</evidence>
<evidence type="ECO:0000259" key="18">
    <source>
        <dbReference type="Pfam" id="PF01746"/>
    </source>
</evidence>
<evidence type="ECO:0000256" key="1">
    <source>
        <dbReference type="ARBA" id="ARBA00002634"/>
    </source>
</evidence>
<dbReference type="SUPFAM" id="SSF75217">
    <property type="entry name" value="alpha/beta knot"/>
    <property type="match status" value="1"/>
</dbReference>
<reference evidence="19 20" key="1">
    <citation type="submission" date="2014-12" db="EMBL/GenBank/DDBJ databases">
        <title>Genome sequencing of Alteromonas marina AD001.</title>
        <authorList>
            <person name="Adrian T.G.S."/>
            <person name="Chan K.G."/>
        </authorList>
    </citation>
    <scope>NUCLEOTIDE SEQUENCE [LARGE SCALE GENOMIC DNA]</scope>
    <source>
        <strain evidence="19 20">AD001</strain>
    </source>
</reference>
<dbReference type="OrthoDB" id="9807416at2"/>
<keyword evidence="7 15" id="KW-0963">Cytoplasm</keyword>
<dbReference type="InterPro" id="IPR023148">
    <property type="entry name" value="tRNA_m1G_MeTrfase_C_sf"/>
</dbReference>
<dbReference type="InterPro" id="IPR002649">
    <property type="entry name" value="tRNA_m1G_MeTrfase_TrmD"/>
</dbReference>
<gene>
    <name evidence="15 19" type="primary">trmD</name>
    <name evidence="19" type="ORF">RJ41_02870</name>
</gene>